<dbReference type="AlphaFoldDB" id="A0A6J4Q2L9"/>
<sequence>MILFYAKRMAQFKSKNNKSCLFREVSNGCLEPKVLNANTE</sequence>
<name>A0A6J4Q2L9_9BACT</name>
<accession>A0A6J4Q2L9</accession>
<proteinExistence type="predicted"/>
<evidence type="ECO:0000313" key="1">
    <source>
        <dbReference type="EMBL" id="CAA9426450.1"/>
    </source>
</evidence>
<organism evidence="1">
    <name type="scientific">uncultured Pyrinomonadaceae bacterium</name>
    <dbReference type="NCBI Taxonomy" id="2283094"/>
    <lineage>
        <taxon>Bacteria</taxon>
        <taxon>Pseudomonadati</taxon>
        <taxon>Acidobacteriota</taxon>
        <taxon>Blastocatellia</taxon>
        <taxon>Blastocatellales</taxon>
        <taxon>Pyrinomonadaceae</taxon>
        <taxon>environmental samples</taxon>
    </lineage>
</organism>
<gene>
    <name evidence="1" type="ORF">AVDCRST_MAG74-3373</name>
</gene>
<dbReference type="EMBL" id="CADCUR010000288">
    <property type="protein sequence ID" value="CAA9426450.1"/>
    <property type="molecule type" value="Genomic_DNA"/>
</dbReference>
<reference evidence="1" key="1">
    <citation type="submission" date="2020-02" db="EMBL/GenBank/DDBJ databases">
        <authorList>
            <person name="Meier V. D."/>
        </authorList>
    </citation>
    <scope>NUCLEOTIDE SEQUENCE</scope>
    <source>
        <strain evidence="1">AVDCRST_MAG74</strain>
    </source>
</reference>
<protein>
    <submittedName>
        <fullName evidence="1">Uncharacterized protein</fullName>
    </submittedName>
</protein>